<dbReference type="Pfam" id="PF03567">
    <property type="entry name" value="Sulfotransfer_2"/>
    <property type="match status" value="1"/>
</dbReference>
<dbReference type="PANTHER" id="PTHR12137">
    <property type="entry name" value="CARBOHYDRATE SULFOTRANSFERASE"/>
    <property type="match status" value="1"/>
</dbReference>
<keyword evidence="6" id="KW-1133">Transmembrane helix</keyword>
<evidence type="ECO:0000256" key="5">
    <source>
        <dbReference type="ARBA" id="ARBA00022968"/>
    </source>
</evidence>
<keyword evidence="13" id="KW-1185">Reference proteome</keyword>
<keyword evidence="4" id="KW-0812">Transmembrane</keyword>
<name>A0A8C4QNT1_EPTBU</name>
<sequence length="409" mass="46703">MRPWRAFWGLSLAGASVILLGACLKLWQDPTTSTELHLHAAADLNEKASVLSSKAMMPRPLSAAISRLTFSKLNPLPPGMFPRVSVMSRNESIPQGWPTLRSQWKSDLWGPRWNASALPSDLRAAQHARKTLLAEVCARYRRGGVPPVTLASTAHVSRLFVEERHRLLYCEIPKAGCTNWKRLLMVLSGHAPSTTAVLHTAAHYANGLRRLDSYPRREIERRLRTYTKVLFVREPLERLVSAFRDKLQRPNPYYGPLYGRAILARYRNNASSSALHSGTGVTFREFLRFLMDPHRPLAPDVHWEPAARLCHPCYITYDFIGHFEDLASEADAFLAALGIPPTLRFPPKEHDVTEAVRTEAMDLSREKGSFEISRQYFSRLLQRERQLAYDLYYLDYIMFNYSKPFSDVH</sequence>
<dbReference type="GO" id="GO:0016051">
    <property type="term" value="P:carbohydrate biosynthetic process"/>
    <property type="evidence" value="ECO:0007669"/>
    <property type="project" value="InterPro"/>
</dbReference>
<dbReference type="GO" id="GO:0030166">
    <property type="term" value="P:proteoglycan biosynthetic process"/>
    <property type="evidence" value="ECO:0007669"/>
    <property type="project" value="TreeGrafter"/>
</dbReference>
<accession>A0A8C4QNT1</accession>
<dbReference type="InterPro" id="IPR005331">
    <property type="entry name" value="Sulfotransferase"/>
</dbReference>
<proteinExistence type="inferred from homology"/>
<comment type="subcellular location">
    <subcellularLocation>
        <location evidence="1 11">Golgi apparatus membrane</location>
        <topology evidence="1 11">Single-pass type II membrane protein</topology>
    </subcellularLocation>
</comment>
<evidence type="ECO:0000256" key="8">
    <source>
        <dbReference type="ARBA" id="ARBA00023136"/>
    </source>
</evidence>
<reference evidence="12" key="1">
    <citation type="submission" date="2025-05" db="UniProtKB">
        <authorList>
            <consortium name="Ensembl"/>
        </authorList>
    </citation>
    <scope>IDENTIFICATION</scope>
</reference>
<dbReference type="PROSITE" id="PS51257">
    <property type="entry name" value="PROKAR_LIPOPROTEIN"/>
    <property type="match status" value="1"/>
</dbReference>
<dbReference type="GO" id="GO:0008146">
    <property type="term" value="F:sulfotransferase activity"/>
    <property type="evidence" value="ECO:0007669"/>
    <property type="project" value="InterPro"/>
</dbReference>
<keyword evidence="10 11" id="KW-0119">Carbohydrate metabolism</keyword>
<evidence type="ECO:0000256" key="6">
    <source>
        <dbReference type="ARBA" id="ARBA00022989"/>
    </source>
</evidence>
<evidence type="ECO:0000256" key="9">
    <source>
        <dbReference type="ARBA" id="ARBA00023180"/>
    </source>
</evidence>
<evidence type="ECO:0000313" key="12">
    <source>
        <dbReference type="Ensembl" id="ENSEBUP00000018244.1"/>
    </source>
</evidence>
<organism evidence="12 13">
    <name type="scientific">Eptatretus burgeri</name>
    <name type="common">Inshore hagfish</name>
    <dbReference type="NCBI Taxonomy" id="7764"/>
    <lineage>
        <taxon>Eukaryota</taxon>
        <taxon>Metazoa</taxon>
        <taxon>Chordata</taxon>
        <taxon>Craniata</taxon>
        <taxon>Vertebrata</taxon>
        <taxon>Cyclostomata</taxon>
        <taxon>Myxini</taxon>
        <taxon>Myxiniformes</taxon>
        <taxon>Myxinidae</taxon>
        <taxon>Eptatretinae</taxon>
        <taxon>Eptatretus</taxon>
    </lineage>
</organism>
<evidence type="ECO:0000256" key="1">
    <source>
        <dbReference type="ARBA" id="ARBA00004323"/>
    </source>
</evidence>
<dbReference type="GO" id="GO:0000139">
    <property type="term" value="C:Golgi membrane"/>
    <property type="evidence" value="ECO:0007669"/>
    <property type="project" value="UniProtKB-SubCell"/>
</dbReference>
<dbReference type="EC" id="2.8.2.-" evidence="11"/>
<comment type="similarity">
    <text evidence="2 11">Belongs to the sulfotransferase 2 family.</text>
</comment>
<evidence type="ECO:0000256" key="3">
    <source>
        <dbReference type="ARBA" id="ARBA00022679"/>
    </source>
</evidence>
<keyword evidence="8" id="KW-0472">Membrane</keyword>
<dbReference type="Proteomes" id="UP000694388">
    <property type="component" value="Unplaced"/>
</dbReference>
<evidence type="ECO:0000256" key="7">
    <source>
        <dbReference type="ARBA" id="ARBA00023034"/>
    </source>
</evidence>
<keyword evidence="9 11" id="KW-0325">Glycoprotein</keyword>
<evidence type="ECO:0000313" key="13">
    <source>
        <dbReference type="Proteomes" id="UP000694388"/>
    </source>
</evidence>
<dbReference type="InterPro" id="IPR018011">
    <property type="entry name" value="Carb_sulfotrans_8-10"/>
</dbReference>
<dbReference type="Ensembl" id="ENSEBUT00000018833.1">
    <property type="protein sequence ID" value="ENSEBUP00000018257.1"/>
    <property type="gene ID" value="ENSEBUG00000011391.1"/>
</dbReference>
<keyword evidence="7 11" id="KW-0333">Golgi apparatus</keyword>
<evidence type="ECO:0000256" key="4">
    <source>
        <dbReference type="ARBA" id="ARBA00022692"/>
    </source>
</evidence>
<keyword evidence="3 11" id="KW-0808">Transferase</keyword>
<evidence type="ECO:0000256" key="2">
    <source>
        <dbReference type="ARBA" id="ARBA00006339"/>
    </source>
</evidence>
<dbReference type="AlphaFoldDB" id="A0A8C4QNT1"/>
<protein>
    <recommendedName>
        <fullName evidence="11">Carbohydrate sulfotransferase</fullName>
        <ecNumber evidence="11">2.8.2.-</ecNumber>
    </recommendedName>
</protein>
<evidence type="ECO:0000256" key="10">
    <source>
        <dbReference type="ARBA" id="ARBA00023277"/>
    </source>
</evidence>
<keyword evidence="5 11" id="KW-0735">Signal-anchor</keyword>
<dbReference type="GeneTree" id="ENSGT00940000159100"/>
<dbReference type="PANTHER" id="PTHR12137:SF7">
    <property type="entry name" value="CARBOHYDRATE SULFOTRANSFERASE 8"/>
    <property type="match status" value="1"/>
</dbReference>
<evidence type="ECO:0000256" key="11">
    <source>
        <dbReference type="RuleBase" id="RU364020"/>
    </source>
</evidence>
<dbReference type="OMA" id="TITQRYF"/>
<dbReference type="Ensembl" id="ENSEBUT00000018820.1">
    <property type="protein sequence ID" value="ENSEBUP00000018244.1"/>
    <property type="gene ID" value="ENSEBUG00000011391.1"/>
</dbReference>